<evidence type="ECO:0000256" key="4">
    <source>
        <dbReference type="ARBA" id="ARBA00022691"/>
    </source>
</evidence>
<dbReference type="EC" id="2.1.1.72" evidence="1"/>
<keyword evidence="4" id="KW-0949">S-adenosyl-L-methionine</keyword>
<evidence type="ECO:0000256" key="3">
    <source>
        <dbReference type="ARBA" id="ARBA00022679"/>
    </source>
</evidence>
<accession>A0ABN2RAS1</accession>
<reference evidence="7 8" key="1">
    <citation type="journal article" date="2019" name="Int. J. Syst. Evol. Microbiol.">
        <title>The Global Catalogue of Microorganisms (GCM) 10K type strain sequencing project: providing services to taxonomists for standard genome sequencing and annotation.</title>
        <authorList>
            <consortium name="The Broad Institute Genomics Platform"/>
            <consortium name="The Broad Institute Genome Sequencing Center for Infectious Disease"/>
            <person name="Wu L."/>
            <person name="Ma J."/>
        </authorList>
    </citation>
    <scope>NUCLEOTIDE SEQUENCE [LARGE SCALE GENOMIC DNA]</scope>
    <source>
        <strain evidence="7 8">JCM 16013</strain>
    </source>
</reference>
<dbReference type="InterPro" id="IPR029063">
    <property type="entry name" value="SAM-dependent_MTases_sf"/>
</dbReference>
<evidence type="ECO:0000259" key="6">
    <source>
        <dbReference type="Pfam" id="PF07669"/>
    </source>
</evidence>
<sequence>MLNISVVGTALSSYYLADPTQFLREHRPRTGIATAEADIRQTKSELRRLVADVDETSTLGQTRNRVLHWLTHFGWQFPTRPDTLEEPLIGHDAAEQQAAWILISPPGQHLDTSPTGRRAGKLRPQRQAEVVVRGGTLPAVLVTNGSELRVIRRDPGLGGEANYLAIDLPGLAELGDEHEWRVVWALLRPDAFIPDDAGANLWDLVERASTLAATAVTDSLSDGVRIAISQIANGALADMRRRENTDPPARLLLADALRVAYRLLFVAYAEDRGLLPVGTPVYDHGYSLRTLRRLITDENTVWEPDSGFLWQTLRATWGMLRDGIDAGELKIAGFNGGLFDPEQCPFLDDPILEIGDTFVREAIYALAYSQPTRSSRGNVTIGRQPINYRELGVEQLGSVYEGLLAYEPHIAEQPKAVVQVGRGQSAVEQVVNADQLPEGVVQILRELPQGTFYQFQATGERKGSGSYYTPRPLAHFVVVETLRPLVENASSEEILNLRVCDPAMGSGAFLVPAVHLLTEAYGEALIREGADLDHKLDDTERAAYRRLIVERCIYGVDLNPMAVDLAKVSLWLATAASGKPLSFLDAHLRCGNSLVGSRLATFAGIPVPARDSRTPANNESAAPTLFDLPDPDLASVIRTRRELAEAPSEDRLQVRNKERRFARLMASEDYQTLQALGDWWIAPFYLNQFNRVPELWREGRRGIKEPADAAIEQVAKDRVGILQYIRDEIRPFHWEFEFPEVFFDEFGIRRLDAGFDAMIGNPPWEGILFKSAEFFGRFDPSYSLLKRADQRSTREAELMARPDVTIAKEADDVRLAGVKSFIKNSGLFVMLYSHGIAFNYYRAFLELEMKLLAPAGRIGLTIDAGVVAGASTADHRRALFDQHTVDWFVLCDNSNKIFPIDSREQFLLLVAQRGGRTDPLPFTSDVSTLDHLLHLEQRTLPIPRATLDALDPENIAIPDTRDPALLDLLTAMYAGHRTFLDKMPVGGWKIDWGREFNISDDRANFSIDAEGAPLREGKHIHQFIGNFAAPTYRLLPEVAESNLLNRARKRRKFKQDAQSLQRRRGEVFLNSAELRSGGLEVPFDHYRPAFRQTASATNERTLIAAVVPPGTALSEMLHWFYRSSWDAERHAYRTVLPAPAMVYVVALMNSLVLDFVVRRRAGSHVTKAIMATAPVADLPLDKGPGADVVRLSGRLTCRAPEFDELANVLGVECAPISESDEYELRAELDARVARLYGLNADQLELLLADFRQSDSAESSPVRPSDDYKNRVRNYFKSLGADGSTH</sequence>
<dbReference type="InterPro" id="IPR050953">
    <property type="entry name" value="N4_N6_ade-DNA_methylase"/>
</dbReference>
<dbReference type="PRINTS" id="PR00507">
    <property type="entry name" value="N12N6MTFRASE"/>
</dbReference>
<dbReference type="PANTHER" id="PTHR33841:SF1">
    <property type="entry name" value="DNA METHYLTRANSFERASE A"/>
    <property type="match status" value="1"/>
</dbReference>
<dbReference type="PANTHER" id="PTHR33841">
    <property type="entry name" value="DNA METHYLTRANSFERASE YEEA-RELATED"/>
    <property type="match status" value="1"/>
</dbReference>
<keyword evidence="2" id="KW-0489">Methyltransferase</keyword>
<organism evidence="7 8">
    <name type="scientific">Catenulispora subtropica</name>
    <dbReference type="NCBI Taxonomy" id="450798"/>
    <lineage>
        <taxon>Bacteria</taxon>
        <taxon>Bacillati</taxon>
        <taxon>Actinomycetota</taxon>
        <taxon>Actinomycetes</taxon>
        <taxon>Catenulisporales</taxon>
        <taxon>Catenulisporaceae</taxon>
        <taxon>Catenulispora</taxon>
    </lineage>
</organism>
<dbReference type="EMBL" id="BAAAQM010000011">
    <property type="protein sequence ID" value="GAA1966283.1"/>
    <property type="molecule type" value="Genomic_DNA"/>
</dbReference>
<evidence type="ECO:0000256" key="2">
    <source>
        <dbReference type="ARBA" id="ARBA00022603"/>
    </source>
</evidence>
<keyword evidence="8" id="KW-1185">Reference proteome</keyword>
<feature type="domain" description="Type II methyltransferase M.TaqI-like" evidence="6">
    <location>
        <begin position="552"/>
        <end position="767"/>
    </location>
</feature>
<dbReference type="Proteomes" id="UP001499854">
    <property type="component" value="Unassembled WGS sequence"/>
</dbReference>
<evidence type="ECO:0000256" key="1">
    <source>
        <dbReference type="ARBA" id="ARBA00011900"/>
    </source>
</evidence>
<evidence type="ECO:0000313" key="8">
    <source>
        <dbReference type="Proteomes" id="UP001499854"/>
    </source>
</evidence>
<protein>
    <recommendedName>
        <fullName evidence="1">site-specific DNA-methyltransferase (adenine-specific)</fullName>
        <ecNumber evidence="1">2.1.1.72</ecNumber>
    </recommendedName>
</protein>
<comment type="catalytic activity">
    <reaction evidence="5">
        <text>a 2'-deoxyadenosine in DNA + S-adenosyl-L-methionine = an N(6)-methyl-2'-deoxyadenosine in DNA + S-adenosyl-L-homocysteine + H(+)</text>
        <dbReference type="Rhea" id="RHEA:15197"/>
        <dbReference type="Rhea" id="RHEA-COMP:12418"/>
        <dbReference type="Rhea" id="RHEA-COMP:12419"/>
        <dbReference type="ChEBI" id="CHEBI:15378"/>
        <dbReference type="ChEBI" id="CHEBI:57856"/>
        <dbReference type="ChEBI" id="CHEBI:59789"/>
        <dbReference type="ChEBI" id="CHEBI:90615"/>
        <dbReference type="ChEBI" id="CHEBI:90616"/>
        <dbReference type="EC" id="2.1.1.72"/>
    </reaction>
</comment>
<dbReference type="RefSeq" id="WP_344657130.1">
    <property type="nucleotide sequence ID" value="NZ_BAAAQM010000011.1"/>
</dbReference>
<comment type="caution">
    <text evidence="7">The sequence shown here is derived from an EMBL/GenBank/DDBJ whole genome shotgun (WGS) entry which is preliminary data.</text>
</comment>
<evidence type="ECO:0000313" key="7">
    <source>
        <dbReference type="EMBL" id="GAA1966283.1"/>
    </source>
</evidence>
<evidence type="ECO:0000256" key="5">
    <source>
        <dbReference type="ARBA" id="ARBA00047942"/>
    </source>
</evidence>
<dbReference type="InterPro" id="IPR011639">
    <property type="entry name" value="MethylTrfase_TaqI-like_dom"/>
</dbReference>
<proteinExistence type="predicted"/>
<gene>
    <name evidence="7" type="ORF">GCM10009838_25020</name>
</gene>
<keyword evidence="3" id="KW-0808">Transferase</keyword>
<name>A0ABN2RAS1_9ACTN</name>
<dbReference type="SUPFAM" id="SSF53335">
    <property type="entry name" value="S-adenosyl-L-methionine-dependent methyltransferases"/>
    <property type="match status" value="1"/>
</dbReference>
<dbReference type="Pfam" id="PF07669">
    <property type="entry name" value="Eco57I"/>
    <property type="match status" value="1"/>
</dbReference>
<dbReference type="Gene3D" id="3.40.50.150">
    <property type="entry name" value="Vaccinia Virus protein VP39"/>
    <property type="match status" value="1"/>
</dbReference>